<protein>
    <submittedName>
        <fullName evidence="2">Uncharacterized protein</fullName>
    </submittedName>
</protein>
<accession>A0A0D2QDI3</accession>
<evidence type="ECO:0000313" key="3">
    <source>
        <dbReference type="Proteomes" id="UP000054270"/>
    </source>
</evidence>
<reference evidence="3" key="1">
    <citation type="submission" date="2014-04" db="EMBL/GenBank/DDBJ databases">
        <title>Evolutionary Origins and Diversification of the Mycorrhizal Mutualists.</title>
        <authorList>
            <consortium name="DOE Joint Genome Institute"/>
            <consortium name="Mycorrhizal Genomics Consortium"/>
            <person name="Kohler A."/>
            <person name="Kuo A."/>
            <person name="Nagy L.G."/>
            <person name="Floudas D."/>
            <person name="Copeland A."/>
            <person name="Barry K.W."/>
            <person name="Cichocki N."/>
            <person name="Veneault-Fourrey C."/>
            <person name="LaButti K."/>
            <person name="Lindquist E.A."/>
            <person name="Lipzen A."/>
            <person name="Lundell T."/>
            <person name="Morin E."/>
            <person name="Murat C."/>
            <person name="Riley R."/>
            <person name="Ohm R."/>
            <person name="Sun H."/>
            <person name="Tunlid A."/>
            <person name="Henrissat B."/>
            <person name="Grigoriev I.V."/>
            <person name="Hibbett D.S."/>
            <person name="Martin F."/>
        </authorList>
    </citation>
    <scope>NUCLEOTIDE SEQUENCE [LARGE SCALE GENOMIC DNA]</scope>
    <source>
        <strain evidence="3">FD-334 SS-4</strain>
    </source>
</reference>
<evidence type="ECO:0000313" key="2">
    <source>
        <dbReference type="EMBL" id="KJA29650.1"/>
    </source>
</evidence>
<evidence type="ECO:0000256" key="1">
    <source>
        <dbReference type="SAM" id="MobiDB-lite"/>
    </source>
</evidence>
<dbReference type="AlphaFoldDB" id="A0A0D2QDI3"/>
<proteinExistence type="predicted"/>
<name>A0A0D2QDI3_HYPSF</name>
<gene>
    <name evidence="2" type="ORF">HYPSUDRAFT_226822</name>
</gene>
<organism evidence="2 3">
    <name type="scientific">Hypholoma sublateritium (strain FD-334 SS-4)</name>
    <dbReference type="NCBI Taxonomy" id="945553"/>
    <lineage>
        <taxon>Eukaryota</taxon>
        <taxon>Fungi</taxon>
        <taxon>Dikarya</taxon>
        <taxon>Basidiomycota</taxon>
        <taxon>Agaricomycotina</taxon>
        <taxon>Agaricomycetes</taxon>
        <taxon>Agaricomycetidae</taxon>
        <taxon>Agaricales</taxon>
        <taxon>Agaricineae</taxon>
        <taxon>Strophariaceae</taxon>
        <taxon>Hypholoma</taxon>
    </lineage>
</organism>
<dbReference type="EMBL" id="KN817518">
    <property type="protein sequence ID" value="KJA29650.1"/>
    <property type="molecule type" value="Genomic_DNA"/>
</dbReference>
<feature type="region of interest" description="Disordered" evidence="1">
    <location>
        <begin position="18"/>
        <end position="41"/>
    </location>
</feature>
<sequence>MKFFADLERAKRIYRRHVIPKYPDTHPPSQTPRQARSRNAPKKLRAGPYIAHMHLLSLAPEIPLQRPHIKNGAGCACRGRFASFAYTPIYL</sequence>
<dbReference type="Proteomes" id="UP000054270">
    <property type="component" value="Unassembled WGS sequence"/>
</dbReference>
<keyword evidence="3" id="KW-1185">Reference proteome</keyword>